<feature type="domain" description="DUF1206" evidence="2">
    <location>
        <begin position="23"/>
        <end position="90"/>
    </location>
</feature>
<keyword evidence="1" id="KW-1133">Transmembrane helix</keyword>
<evidence type="ECO:0000313" key="4">
    <source>
        <dbReference type="Proteomes" id="UP000291189"/>
    </source>
</evidence>
<comment type="caution">
    <text evidence="3">The sequence shown here is derived from an EMBL/GenBank/DDBJ whole genome shotgun (WGS) entry which is preliminary data.</text>
</comment>
<dbReference type="AlphaFoldDB" id="A0A4Q5IXB0"/>
<feature type="domain" description="DUF1206" evidence="2">
    <location>
        <begin position="108"/>
        <end position="171"/>
    </location>
</feature>
<keyword evidence="1" id="KW-0812">Transmembrane</keyword>
<dbReference type="OrthoDB" id="4552598at2"/>
<dbReference type="RefSeq" id="WP_129988295.1">
    <property type="nucleotide sequence ID" value="NZ_SDPU01000028.1"/>
</dbReference>
<keyword evidence="4" id="KW-1185">Reference proteome</keyword>
<evidence type="ECO:0000259" key="2">
    <source>
        <dbReference type="Pfam" id="PF06724"/>
    </source>
</evidence>
<proteinExistence type="predicted"/>
<protein>
    <submittedName>
        <fullName evidence="3">DUF1206 domain-containing protein</fullName>
    </submittedName>
</protein>
<sequence length="269" mass="28245">MVDVRQRVGTIDHDDALDMGVRVGLVSYGIVHLLMAWLALQLAFGDREGKVSSGGAMHQLAGNTLGQISLYVVAGGLAALCIWQGIEAAVGHRDEDGAKRTWKRAISAGKVVIYATVGFGALKTATGGGGGGSSTDTWTSKLMSLPFGVILVGLVGLGIIGVGGALVWRGWQEKFLKKLDTSGRTGNDGTAYRWFGKAGYIAKGVAFAIVGAFFVYAALTHDPEKSAGLDRALLKVLEQPFGPFLLAAIAAGIACYGLFCFAWAKHLDR</sequence>
<organism evidence="3 4">
    <name type="scientific">Nocardioides iriomotensis</name>
    <dbReference type="NCBI Taxonomy" id="715784"/>
    <lineage>
        <taxon>Bacteria</taxon>
        <taxon>Bacillati</taxon>
        <taxon>Actinomycetota</taxon>
        <taxon>Actinomycetes</taxon>
        <taxon>Propionibacteriales</taxon>
        <taxon>Nocardioidaceae</taxon>
        <taxon>Nocardioides</taxon>
    </lineage>
</organism>
<reference evidence="3 4" key="1">
    <citation type="submission" date="2019-01" db="EMBL/GenBank/DDBJ databases">
        <title>Nocardioides guangzhouensis sp. nov., an actinobacterium isolated from soil.</title>
        <authorList>
            <person name="Fu Y."/>
            <person name="Cai Y."/>
            <person name="Lin Z."/>
            <person name="Chen P."/>
        </authorList>
    </citation>
    <scope>NUCLEOTIDE SEQUENCE [LARGE SCALE GENOMIC DNA]</scope>
    <source>
        <strain evidence="3 4">NBRC 105384</strain>
    </source>
</reference>
<feature type="transmembrane region" description="Helical" evidence="1">
    <location>
        <begin position="21"/>
        <end position="44"/>
    </location>
</feature>
<name>A0A4Q5IXB0_9ACTN</name>
<dbReference type="Pfam" id="PF06724">
    <property type="entry name" value="DUF1206"/>
    <property type="match status" value="3"/>
</dbReference>
<gene>
    <name evidence="3" type="ORF">ETU37_15710</name>
</gene>
<feature type="transmembrane region" description="Helical" evidence="1">
    <location>
        <begin position="107"/>
        <end position="125"/>
    </location>
</feature>
<feature type="transmembrane region" description="Helical" evidence="1">
    <location>
        <begin position="64"/>
        <end position="86"/>
    </location>
</feature>
<dbReference type="InterPro" id="IPR009597">
    <property type="entry name" value="DUF1206"/>
</dbReference>
<dbReference type="Proteomes" id="UP000291189">
    <property type="component" value="Unassembled WGS sequence"/>
</dbReference>
<evidence type="ECO:0000313" key="3">
    <source>
        <dbReference type="EMBL" id="RYU10704.1"/>
    </source>
</evidence>
<accession>A0A4Q5IXB0</accession>
<dbReference type="EMBL" id="SDPU01000028">
    <property type="protein sequence ID" value="RYU10704.1"/>
    <property type="molecule type" value="Genomic_DNA"/>
</dbReference>
<feature type="domain" description="DUF1206" evidence="2">
    <location>
        <begin position="198"/>
        <end position="264"/>
    </location>
</feature>
<feature type="transmembrane region" description="Helical" evidence="1">
    <location>
        <begin position="241"/>
        <end position="264"/>
    </location>
</feature>
<keyword evidence="1" id="KW-0472">Membrane</keyword>
<feature type="transmembrane region" description="Helical" evidence="1">
    <location>
        <begin position="200"/>
        <end position="221"/>
    </location>
</feature>
<evidence type="ECO:0000256" key="1">
    <source>
        <dbReference type="SAM" id="Phobius"/>
    </source>
</evidence>
<feature type="transmembrane region" description="Helical" evidence="1">
    <location>
        <begin position="145"/>
        <end position="168"/>
    </location>
</feature>